<dbReference type="EMBL" id="BTSX01000003">
    <property type="protein sequence ID" value="GMS90797.1"/>
    <property type="molecule type" value="Genomic_DNA"/>
</dbReference>
<evidence type="ECO:0008006" key="3">
    <source>
        <dbReference type="Google" id="ProtNLM"/>
    </source>
</evidence>
<reference evidence="1" key="1">
    <citation type="submission" date="2023-10" db="EMBL/GenBank/DDBJ databases">
        <title>Genome assembly of Pristionchus species.</title>
        <authorList>
            <person name="Yoshida K."/>
            <person name="Sommer R.J."/>
        </authorList>
    </citation>
    <scope>NUCLEOTIDE SEQUENCE</scope>
    <source>
        <strain evidence="1">RS0144</strain>
    </source>
</reference>
<comment type="caution">
    <text evidence="1">The sequence shown here is derived from an EMBL/GenBank/DDBJ whole genome shotgun (WGS) entry which is preliminary data.</text>
</comment>
<organism evidence="1 2">
    <name type="scientific">Pristionchus entomophagus</name>
    <dbReference type="NCBI Taxonomy" id="358040"/>
    <lineage>
        <taxon>Eukaryota</taxon>
        <taxon>Metazoa</taxon>
        <taxon>Ecdysozoa</taxon>
        <taxon>Nematoda</taxon>
        <taxon>Chromadorea</taxon>
        <taxon>Rhabditida</taxon>
        <taxon>Rhabditina</taxon>
        <taxon>Diplogasteromorpha</taxon>
        <taxon>Diplogasteroidea</taxon>
        <taxon>Neodiplogasteridae</taxon>
        <taxon>Pristionchus</taxon>
    </lineage>
</organism>
<feature type="non-terminal residue" evidence="1">
    <location>
        <position position="1"/>
    </location>
</feature>
<dbReference type="AlphaFoldDB" id="A0AAV5T8V1"/>
<gene>
    <name evidence="1" type="ORF">PENTCL1PPCAC_12972</name>
</gene>
<dbReference type="Proteomes" id="UP001432027">
    <property type="component" value="Unassembled WGS sequence"/>
</dbReference>
<proteinExistence type="predicted"/>
<evidence type="ECO:0000313" key="2">
    <source>
        <dbReference type="Proteomes" id="UP001432027"/>
    </source>
</evidence>
<keyword evidence="2" id="KW-1185">Reference proteome</keyword>
<sequence>CQPGRKPRSTVTAAKEFECPECEYHSISPHAWRAHLRIKHSTTPKLAGLALRCECGHETYSATTTHDCDIAIYSVIRKRDGPI</sequence>
<evidence type="ECO:0000313" key="1">
    <source>
        <dbReference type="EMBL" id="GMS90797.1"/>
    </source>
</evidence>
<accession>A0AAV5T8V1</accession>
<name>A0AAV5T8V1_9BILA</name>
<feature type="non-terminal residue" evidence="1">
    <location>
        <position position="83"/>
    </location>
</feature>
<protein>
    <recommendedName>
        <fullName evidence="3">C2H2-type domain-containing protein</fullName>
    </recommendedName>
</protein>